<gene>
    <name evidence="2" type="ORF">ASN18_2307</name>
</gene>
<dbReference type="InterPro" id="IPR050256">
    <property type="entry name" value="Glycosyltransferase_2"/>
</dbReference>
<evidence type="ECO:0000259" key="1">
    <source>
        <dbReference type="Pfam" id="PF00535"/>
    </source>
</evidence>
<dbReference type="Pfam" id="PF00535">
    <property type="entry name" value="Glycos_transf_2"/>
    <property type="match status" value="1"/>
</dbReference>
<proteinExistence type="predicted"/>
<evidence type="ECO:0000313" key="2">
    <source>
        <dbReference type="EMBL" id="KWT82946.1"/>
    </source>
</evidence>
<accession>A0ABR5SET9</accession>
<dbReference type="SUPFAM" id="SSF53448">
    <property type="entry name" value="Nucleotide-diphospho-sugar transferases"/>
    <property type="match status" value="1"/>
</dbReference>
<dbReference type="InterPro" id="IPR029044">
    <property type="entry name" value="Nucleotide-diphossugar_trans"/>
</dbReference>
<evidence type="ECO:0000313" key="3">
    <source>
        <dbReference type="Proteomes" id="UP000060487"/>
    </source>
</evidence>
<dbReference type="PANTHER" id="PTHR48090">
    <property type="entry name" value="UNDECAPRENYL-PHOSPHATE 4-DEOXY-4-FORMAMIDO-L-ARABINOSE TRANSFERASE-RELATED"/>
    <property type="match status" value="1"/>
</dbReference>
<comment type="caution">
    <text evidence="2">The sequence shown here is derived from an EMBL/GenBank/DDBJ whole genome shotgun (WGS) entry which is preliminary data.</text>
</comment>
<sequence length="240" mass="26718">MTKIPLAIIIPVYNEGLNIGTVLSAIDKNVSTPHRIYLVYDFDEDDTLPAAQQFVDQGHPVTFMKNPQRGVVSAIKTGLKTAAGECLLVTMADMSDDYADVDKMYRLIEGGADIVCGSRYVRGGRQVGGPFIKKNLSRAAGLSLKIIAGLPTHDSTNSYKLYRRKVIETFEIESDGGFEIGLELVVKAHIAGFRIAEIPTVWHDRAKGQSRFKIIKWSPKYLKWYLYAMKNALFTRGNSK</sequence>
<protein>
    <submittedName>
        <fullName evidence="2">Glycosyl transferase family 2</fullName>
        <ecNumber evidence="2">2.4.2.53</ecNumber>
    </submittedName>
</protein>
<keyword evidence="2" id="KW-0808">Transferase</keyword>
<dbReference type="Gene3D" id="3.90.550.10">
    <property type="entry name" value="Spore Coat Polysaccharide Biosynthesis Protein SpsA, Chain A"/>
    <property type="match status" value="1"/>
</dbReference>
<dbReference type="GO" id="GO:0099621">
    <property type="term" value="F:undecaprenyl-phosphate 4-deoxy-4-formamido-L-arabinose transferase activity"/>
    <property type="evidence" value="ECO:0007669"/>
    <property type="project" value="UniProtKB-EC"/>
</dbReference>
<name>A0ABR5SET9_9BACT</name>
<organism evidence="2 3">
    <name type="scientific">Candidatus Magnetominusculus xianensis</name>
    <dbReference type="NCBI Taxonomy" id="1748249"/>
    <lineage>
        <taxon>Bacteria</taxon>
        <taxon>Pseudomonadati</taxon>
        <taxon>Nitrospirota</taxon>
        <taxon>Nitrospiria</taxon>
        <taxon>Nitrospirales</taxon>
        <taxon>Nitrospiraceae</taxon>
        <taxon>Candidatus Magnetominusculus</taxon>
    </lineage>
</organism>
<reference evidence="2 3" key="1">
    <citation type="submission" date="2015-11" db="EMBL/GenBank/DDBJ databases">
        <authorList>
            <person name="Lin W."/>
        </authorList>
    </citation>
    <scope>NUCLEOTIDE SEQUENCE [LARGE SCALE GENOMIC DNA]</scope>
    <source>
        <strain evidence="2 3">HCH-1</strain>
    </source>
</reference>
<dbReference type="EC" id="2.4.2.53" evidence="2"/>
<feature type="domain" description="Glycosyltransferase 2-like" evidence="1">
    <location>
        <begin position="8"/>
        <end position="168"/>
    </location>
</feature>
<dbReference type="Proteomes" id="UP000060487">
    <property type="component" value="Unassembled WGS sequence"/>
</dbReference>
<keyword evidence="3" id="KW-1185">Reference proteome</keyword>
<dbReference type="InterPro" id="IPR001173">
    <property type="entry name" value="Glyco_trans_2-like"/>
</dbReference>
<dbReference type="PANTHER" id="PTHR48090:SF7">
    <property type="entry name" value="RFBJ PROTEIN"/>
    <property type="match status" value="1"/>
</dbReference>
<dbReference type="EMBL" id="LNQR01000081">
    <property type="protein sequence ID" value="KWT82946.1"/>
    <property type="molecule type" value="Genomic_DNA"/>
</dbReference>
<keyword evidence="2" id="KW-0328">Glycosyltransferase</keyword>
<dbReference type="RefSeq" id="WP_236861703.1">
    <property type="nucleotide sequence ID" value="NZ_LNQR01000081.1"/>
</dbReference>